<feature type="chain" id="PRO_5031479323" description="PEP-CTERM protein-sorting domain-containing protein" evidence="1">
    <location>
        <begin position="18"/>
        <end position="278"/>
    </location>
</feature>
<accession>A0A7X0H6X5</accession>
<protein>
    <recommendedName>
        <fullName evidence="4">PEP-CTERM protein-sorting domain-containing protein</fullName>
    </recommendedName>
</protein>
<name>A0A7X0H6X5_9BACT</name>
<organism evidence="2 3">
    <name type="scientific">Algisphaera agarilytica</name>
    <dbReference type="NCBI Taxonomy" id="1385975"/>
    <lineage>
        <taxon>Bacteria</taxon>
        <taxon>Pseudomonadati</taxon>
        <taxon>Planctomycetota</taxon>
        <taxon>Phycisphaerae</taxon>
        <taxon>Phycisphaerales</taxon>
        <taxon>Phycisphaeraceae</taxon>
        <taxon>Algisphaera</taxon>
    </lineage>
</organism>
<keyword evidence="3" id="KW-1185">Reference proteome</keyword>
<comment type="caution">
    <text evidence="2">The sequence shown here is derived from an EMBL/GenBank/DDBJ whole genome shotgun (WGS) entry which is preliminary data.</text>
</comment>
<evidence type="ECO:0000313" key="2">
    <source>
        <dbReference type="EMBL" id="MBB6430243.1"/>
    </source>
</evidence>
<dbReference type="EMBL" id="JACHGY010000001">
    <property type="protein sequence ID" value="MBB6430243.1"/>
    <property type="molecule type" value="Genomic_DNA"/>
</dbReference>
<proteinExistence type="predicted"/>
<sequence length="278" mass="28179">MIFAVVMAGLCHSPALAAPYISEIILPAHGTTGVEIDGLDAAGATLLILNASRERLSVQHAITLPPADQTPSGRGLALITGLGWAAAIPGGTLQAAVVEMDDALFSDALPVALVLIHGQGTFNPGLSLGSGSAISGITPDTPIADWINFGSGTDTQARAVVQGPSVAAIQALGIADLPRPTSGTADVTALARALTEDGPALDRLVGGTSAGYDAEDLGLRDFAFTPGQQNPLVSALDEEPGHTPEPGVGACLALGVFLLGYNGRRSSIRPPRHRPVIV</sequence>
<evidence type="ECO:0000313" key="3">
    <source>
        <dbReference type="Proteomes" id="UP000541810"/>
    </source>
</evidence>
<dbReference type="AlphaFoldDB" id="A0A7X0H6X5"/>
<evidence type="ECO:0008006" key="4">
    <source>
        <dbReference type="Google" id="ProtNLM"/>
    </source>
</evidence>
<evidence type="ECO:0000256" key="1">
    <source>
        <dbReference type="SAM" id="SignalP"/>
    </source>
</evidence>
<dbReference type="RefSeq" id="WP_221435479.1">
    <property type="nucleotide sequence ID" value="NZ_JACHGY010000001.1"/>
</dbReference>
<feature type="signal peptide" evidence="1">
    <location>
        <begin position="1"/>
        <end position="17"/>
    </location>
</feature>
<reference evidence="2 3" key="1">
    <citation type="submission" date="2020-08" db="EMBL/GenBank/DDBJ databases">
        <title>Genomic Encyclopedia of Type Strains, Phase IV (KMG-IV): sequencing the most valuable type-strain genomes for metagenomic binning, comparative biology and taxonomic classification.</title>
        <authorList>
            <person name="Goeker M."/>
        </authorList>
    </citation>
    <scope>NUCLEOTIDE SEQUENCE [LARGE SCALE GENOMIC DNA]</scope>
    <source>
        <strain evidence="2 3">DSM 103725</strain>
    </source>
</reference>
<dbReference type="Proteomes" id="UP000541810">
    <property type="component" value="Unassembled WGS sequence"/>
</dbReference>
<keyword evidence="1" id="KW-0732">Signal</keyword>
<gene>
    <name evidence="2" type="ORF">HNQ40_002049</name>
</gene>